<dbReference type="InterPro" id="IPR018762">
    <property type="entry name" value="ChpT_C"/>
</dbReference>
<accession>A0A238J0Z8</accession>
<evidence type="ECO:0000313" key="3">
    <source>
        <dbReference type="Proteomes" id="UP000201838"/>
    </source>
</evidence>
<dbReference type="EMBL" id="FXXQ01000008">
    <property type="protein sequence ID" value="SMX24287.1"/>
    <property type="molecule type" value="Genomic_DNA"/>
</dbReference>
<sequence>MTGSDLNALISSRICHDLISPLGAIGNGVELLTMSGQGNSPEIALIAESVENANARIRFDRIAFGAACPDVEISQSEVQGILRDCFRSNRTSIEWRVDGPLTRADVKLAFLVLLCLENALPWGGAITVSRSGANWKLDAKGEKTKANAALWHLITGLETPKDVVASDVHFALVAGAAGTANRTLATFFSETRVTVTF</sequence>
<dbReference type="RefSeq" id="WP_093974255.1">
    <property type="nucleotide sequence ID" value="NZ_FXXQ01000008.1"/>
</dbReference>
<feature type="domain" description="Histidine phosphotransferase ChpT C-terminal" evidence="1">
    <location>
        <begin position="77"/>
        <end position="186"/>
    </location>
</feature>
<protein>
    <recommendedName>
        <fullName evidence="1">Histidine phosphotransferase ChpT C-terminal domain-containing protein</fullName>
    </recommendedName>
</protein>
<keyword evidence="3" id="KW-1185">Reference proteome</keyword>
<reference evidence="2 3" key="1">
    <citation type="submission" date="2017-05" db="EMBL/GenBank/DDBJ databases">
        <authorList>
            <person name="Song R."/>
            <person name="Chenine A.L."/>
            <person name="Ruprecht R.M."/>
        </authorList>
    </citation>
    <scope>NUCLEOTIDE SEQUENCE [LARGE SCALE GENOMIC DNA]</scope>
    <source>
        <strain evidence="2 3">CECT 8489</strain>
    </source>
</reference>
<gene>
    <name evidence="2" type="ORF">BOA8489_02411</name>
</gene>
<dbReference type="Proteomes" id="UP000201838">
    <property type="component" value="Unassembled WGS sequence"/>
</dbReference>
<proteinExistence type="predicted"/>
<dbReference type="Pfam" id="PF10090">
    <property type="entry name" value="HPTransfase"/>
    <property type="match status" value="1"/>
</dbReference>
<evidence type="ECO:0000259" key="1">
    <source>
        <dbReference type="Pfam" id="PF10090"/>
    </source>
</evidence>
<dbReference type="AlphaFoldDB" id="A0A238J0Z8"/>
<dbReference type="OrthoDB" id="9803702at2"/>
<dbReference type="InterPro" id="IPR036890">
    <property type="entry name" value="HATPase_C_sf"/>
</dbReference>
<organism evidence="2 3">
    <name type="scientific">Boseongicola aestuarii</name>
    <dbReference type="NCBI Taxonomy" id="1470561"/>
    <lineage>
        <taxon>Bacteria</taxon>
        <taxon>Pseudomonadati</taxon>
        <taxon>Pseudomonadota</taxon>
        <taxon>Alphaproteobacteria</taxon>
        <taxon>Rhodobacterales</taxon>
        <taxon>Paracoccaceae</taxon>
        <taxon>Boseongicola</taxon>
    </lineage>
</organism>
<dbReference type="Gene3D" id="3.30.565.10">
    <property type="entry name" value="Histidine kinase-like ATPase, C-terminal domain"/>
    <property type="match status" value="1"/>
</dbReference>
<name>A0A238J0Z8_9RHOB</name>
<dbReference type="Gene3D" id="1.10.287.130">
    <property type="match status" value="1"/>
</dbReference>
<evidence type="ECO:0000313" key="2">
    <source>
        <dbReference type="EMBL" id="SMX24287.1"/>
    </source>
</evidence>